<proteinExistence type="predicted"/>
<organism evidence="1 2">
    <name type="scientific">Streptomyces tsukubensis (strain DSM 42081 / NBRC 108919 / NRRL 18488 / 9993)</name>
    <dbReference type="NCBI Taxonomy" id="1114943"/>
    <lineage>
        <taxon>Bacteria</taxon>
        <taxon>Bacillati</taxon>
        <taxon>Actinomycetota</taxon>
        <taxon>Actinomycetes</taxon>
        <taxon>Kitasatosporales</taxon>
        <taxon>Streptomycetaceae</taxon>
        <taxon>Streptomyces</taxon>
    </lineage>
</organism>
<sequence>MVLGSRAGFGLEFHIERDPGLLCLDIFVGGLHVNSWDNAFYPPLLVKKLGDELRRFRTPAAPPVGFGSPSEAFRVAEAVWTYGDAGTGDAFGAEFADCEILDWGECTNDVLAFAFPDGDRIHLACRVRGQTAPRASAVVTVSRTSFVETLEHAFTVAEREWSIRLAAMNAHRETGDGGGTP</sequence>
<protein>
    <submittedName>
        <fullName evidence="1">Uncharacterized protein</fullName>
    </submittedName>
</protein>
<reference evidence="1 2" key="1">
    <citation type="journal article" date="2012" name="J. Bacteriol.">
        <title>Draft genome of Streptomyces tsukubaensis NRRL 18488, the producer of the clinically important immunosuppressant tacrolimus (FK506).</title>
        <authorList>
            <person name="Barreiro C."/>
            <person name="Prieto C."/>
            <person name="Sola-Landa A."/>
            <person name="Solera E."/>
            <person name="Martinez-Castro M."/>
            <person name="Perez-Redondo R."/>
            <person name="Garcia-Estrada C."/>
            <person name="Aparicio J.F."/>
            <person name="Fernandez-Martinez L.T."/>
            <person name="Santos-Aberturas J."/>
            <person name="Salehi-Najafabadi Z."/>
            <person name="Rodriguez-Garcia A."/>
            <person name="Tauch A."/>
            <person name="Martin J.F."/>
        </authorList>
    </citation>
    <scope>NUCLEOTIDE SEQUENCE [LARGE SCALE GENOMIC DNA]</scope>
    <source>
        <strain evidence="2">DSM 42081 / NBRC 108919 / NRRL 18488 / 9993</strain>
    </source>
</reference>
<name>I2N064_STRT9</name>
<dbReference type="RefSeq" id="WP_006348730.1">
    <property type="nucleotide sequence ID" value="NZ_CP029159.1"/>
</dbReference>
<gene>
    <name evidence="1" type="ORF">STSU_021160</name>
</gene>
<accession>I2N064</accession>
<evidence type="ECO:0000313" key="1">
    <source>
        <dbReference type="EMBL" id="QKM69304.1"/>
    </source>
</evidence>
<keyword evidence="2" id="KW-1185">Reference proteome</keyword>
<evidence type="ECO:0000313" key="2">
    <source>
        <dbReference type="Proteomes" id="UP000005940"/>
    </source>
</evidence>
<dbReference type="Proteomes" id="UP000005940">
    <property type="component" value="Chromosome"/>
</dbReference>
<dbReference type="AlphaFoldDB" id="I2N064"/>
<dbReference type="EMBL" id="CP029159">
    <property type="protein sequence ID" value="QKM69304.1"/>
    <property type="molecule type" value="Genomic_DNA"/>
</dbReference>